<protein>
    <submittedName>
        <fullName evidence="1">Uncharacterized protein</fullName>
    </submittedName>
</protein>
<evidence type="ECO:0000313" key="2">
    <source>
        <dbReference type="Proteomes" id="UP000054653"/>
    </source>
</evidence>
<organism evidence="1 2">
    <name type="scientific">Trichinella britovi</name>
    <name type="common">Parasitic roundworm</name>
    <dbReference type="NCBI Taxonomy" id="45882"/>
    <lineage>
        <taxon>Eukaryota</taxon>
        <taxon>Metazoa</taxon>
        <taxon>Ecdysozoa</taxon>
        <taxon>Nematoda</taxon>
        <taxon>Enoplea</taxon>
        <taxon>Dorylaimia</taxon>
        <taxon>Trichinellida</taxon>
        <taxon>Trichinellidae</taxon>
        <taxon>Trichinella</taxon>
    </lineage>
</organism>
<reference evidence="1 2" key="1">
    <citation type="submission" date="2015-01" db="EMBL/GenBank/DDBJ databases">
        <title>Evolution of Trichinella species and genotypes.</title>
        <authorList>
            <person name="Korhonen P.K."/>
            <person name="Edoardo P."/>
            <person name="Giuseppe L.R."/>
            <person name="Gasser R.B."/>
        </authorList>
    </citation>
    <scope>NUCLEOTIDE SEQUENCE [LARGE SCALE GENOMIC DNA]</scope>
    <source>
        <strain evidence="1">ISS120</strain>
    </source>
</reference>
<proteinExistence type="predicted"/>
<gene>
    <name evidence="1" type="ORF">T03_7251</name>
</gene>
<evidence type="ECO:0000313" key="1">
    <source>
        <dbReference type="EMBL" id="KRY55973.1"/>
    </source>
</evidence>
<dbReference type="EMBL" id="JYDI01000048">
    <property type="protein sequence ID" value="KRY55973.1"/>
    <property type="molecule type" value="Genomic_DNA"/>
</dbReference>
<comment type="caution">
    <text evidence="1">The sequence shown here is derived from an EMBL/GenBank/DDBJ whole genome shotgun (WGS) entry which is preliminary data.</text>
</comment>
<sequence>MTPQDIDIIETKQSYSRIHSHRKMHRSNALSKLSTRNRLLMLRLRTKNTATLTCCVKRDAHRTI</sequence>
<keyword evidence="2" id="KW-1185">Reference proteome</keyword>
<accession>A0A0V1D378</accession>
<dbReference type="Proteomes" id="UP000054653">
    <property type="component" value="Unassembled WGS sequence"/>
</dbReference>
<dbReference type="AlphaFoldDB" id="A0A0V1D378"/>
<name>A0A0V1D378_TRIBR</name>